<sequence length="205" mass="23287">MVLLFGIHRLIYFRPFKFLNLWAECEDFISKITTIRHTPVNGNPIYQFITKLRLVKTELETLHRFNKMELQSSITAFLDSLNINPSKSSLYLSGTDVELQSSITAFLEIQHKALPVKYLGVHLITTRITQTDYIPLVERIISIIKLWTSSSLMQTVSSSSNLPSSQSRCLGPQSATPQKEGGLGLKRLKTLEQGSYHKTYMASLH</sequence>
<feature type="region of interest" description="Disordered" evidence="1">
    <location>
        <begin position="158"/>
        <end position="182"/>
    </location>
</feature>
<name>A0AAD6Q7V1_9ROSI</name>
<protein>
    <submittedName>
        <fullName evidence="2">Uncharacterized protein</fullName>
    </submittedName>
</protein>
<proteinExistence type="predicted"/>
<evidence type="ECO:0000313" key="2">
    <source>
        <dbReference type="EMBL" id="KAJ6981080.1"/>
    </source>
</evidence>
<dbReference type="Proteomes" id="UP001164929">
    <property type="component" value="Chromosome 10"/>
</dbReference>
<gene>
    <name evidence="2" type="ORF">NC653_024461</name>
</gene>
<evidence type="ECO:0000256" key="1">
    <source>
        <dbReference type="SAM" id="MobiDB-lite"/>
    </source>
</evidence>
<keyword evidence="3" id="KW-1185">Reference proteome</keyword>
<dbReference type="EMBL" id="JAQIZT010000010">
    <property type="protein sequence ID" value="KAJ6981080.1"/>
    <property type="molecule type" value="Genomic_DNA"/>
</dbReference>
<reference evidence="2" key="1">
    <citation type="journal article" date="2023" name="Mol. Ecol. Resour.">
        <title>Chromosome-level genome assembly of a triploid poplar Populus alba 'Berolinensis'.</title>
        <authorList>
            <person name="Chen S."/>
            <person name="Yu Y."/>
            <person name="Wang X."/>
            <person name="Wang S."/>
            <person name="Zhang T."/>
            <person name="Zhou Y."/>
            <person name="He R."/>
            <person name="Meng N."/>
            <person name="Wang Y."/>
            <person name="Liu W."/>
            <person name="Liu Z."/>
            <person name="Liu J."/>
            <person name="Guo Q."/>
            <person name="Huang H."/>
            <person name="Sederoff R.R."/>
            <person name="Wang G."/>
            <person name="Qu G."/>
            <person name="Chen S."/>
        </authorList>
    </citation>
    <scope>NUCLEOTIDE SEQUENCE</scope>
    <source>
        <strain evidence="2">SC-2020</strain>
    </source>
</reference>
<accession>A0AAD6Q7V1</accession>
<evidence type="ECO:0000313" key="3">
    <source>
        <dbReference type="Proteomes" id="UP001164929"/>
    </source>
</evidence>
<feature type="compositionally biased region" description="Low complexity" evidence="1">
    <location>
        <begin position="158"/>
        <end position="167"/>
    </location>
</feature>
<dbReference type="AlphaFoldDB" id="A0AAD6Q7V1"/>
<comment type="caution">
    <text evidence="2">The sequence shown here is derived from an EMBL/GenBank/DDBJ whole genome shotgun (WGS) entry which is preliminary data.</text>
</comment>
<organism evidence="2 3">
    <name type="scientific">Populus alba x Populus x berolinensis</name>
    <dbReference type="NCBI Taxonomy" id="444605"/>
    <lineage>
        <taxon>Eukaryota</taxon>
        <taxon>Viridiplantae</taxon>
        <taxon>Streptophyta</taxon>
        <taxon>Embryophyta</taxon>
        <taxon>Tracheophyta</taxon>
        <taxon>Spermatophyta</taxon>
        <taxon>Magnoliopsida</taxon>
        <taxon>eudicotyledons</taxon>
        <taxon>Gunneridae</taxon>
        <taxon>Pentapetalae</taxon>
        <taxon>rosids</taxon>
        <taxon>fabids</taxon>
        <taxon>Malpighiales</taxon>
        <taxon>Salicaceae</taxon>
        <taxon>Saliceae</taxon>
        <taxon>Populus</taxon>
    </lineage>
</organism>